<keyword evidence="6" id="KW-1185">Reference proteome</keyword>
<dbReference type="Proteomes" id="UP000729402">
    <property type="component" value="Unassembled WGS sequence"/>
</dbReference>
<feature type="compositionally biased region" description="Polar residues" evidence="2">
    <location>
        <begin position="168"/>
        <end position="188"/>
    </location>
</feature>
<feature type="region of interest" description="Disordered" evidence="2">
    <location>
        <begin position="351"/>
        <end position="387"/>
    </location>
</feature>
<dbReference type="OrthoDB" id="608866at2759"/>
<dbReference type="GO" id="GO:0003677">
    <property type="term" value="F:DNA binding"/>
    <property type="evidence" value="ECO:0007669"/>
    <property type="project" value="UniProtKB-KW"/>
</dbReference>
<reference evidence="5" key="2">
    <citation type="submission" date="2021-02" db="EMBL/GenBank/DDBJ databases">
        <authorList>
            <person name="Kimball J.A."/>
            <person name="Haas M.W."/>
            <person name="Macchietto M."/>
            <person name="Kono T."/>
            <person name="Duquette J."/>
            <person name="Shao M."/>
        </authorList>
    </citation>
    <scope>NUCLEOTIDE SEQUENCE</scope>
    <source>
        <tissue evidence="5">Fresh leaf tissue</tissue>
    </source>
</reference>
<feature type="region of interest" description="Disordered" evidence="2">
    <location>
        <begin position="486"/>
        <end position="516"/>
    </location>
</feature>
<evidence type="ECO:0000256" key="2">
    <source>
        <dbReference type="SAM" id="MobiDB-lite"/>
    </source>
</evidence>
<dbReference type="EMBL" id="JAAALK010000287">
    <property type="protein sequence ID" value="KAG8059010.1"/>
    <property type="molecule type" value="Genomic_DNA"/>
</dbReference>
<proteinExistence type="predicted"/>
<feature type="compositionally biased region" description="Polar residues" evidence="2">
    <location>
        <begin position="657"/>
        <end position="712"/>
    </location>
</feature>
<keyword evidence="1" id="KW-0238">DNA-binding</keyword>
<evidence type="ECO:0000313" key="6">
    <source>
        <dbReference type="Proteomes" id="UP000729402"/>
    </source>
</evidence>
<evidence type="ECO:0000256" key="1">
    <source>
        <dbReference type="ARBA" id="ARBA00023125"/>
    </source>
</evidence>
<dbReference type="PANTHER" id="PTHR47206">
    <property type="entry name" value="HOMEODOMAIN-LIKE SUPERFAMILY PROTEIN"/>
    <property type="match status" value="1"/>
</dbReference>
<name>A0A8J5VBB2_ZIZPA</name>
<feature type="domain" description="HTH myb-type" evidence="4">
    <location>
        <begin position="199"/>
        <end position="249"/>
    </location>
</feature>
<dbReference type="Pfam" id="PF00249">
    <property type="entry name" value="Myb_DNA-binding"/>
    <property type="match status" value="1"/>
</dbReference>
<feature type="compositionally biased region" description="Low complexity" evidence="2">
    <location>
        <begin position="632"/>
        <end position="645"/>
    </location>
</feature>
<dbReference type="InterPro" id="IPR001005">
    <property type="entry name" value="SANT/Myb"/>
</dbReference>
<protein>
    <submittedName>
        <fullName evidence="5">Uncharacterized protein</fullName>
    </submittedName>
</protein>
<feature type="compositionally biased region" description="Polar residues" evidence="2">
    <location>
        <begin position="131"/>
        <end position="151"/>
    </location>
</feature>
<evidence type="ECO:0000313" key="5">
    <source>
        <dbReference type="EMBL" id="KAG8059010.1"/>
    </source>
</evidence>
<dbReference type="PROSITE" id="PS51294">
    <property type="entry name" value="HTH_MYB"/>
    <property type="match status" value="1"/>
</dbReference>
<evidence type="ECO:0000259" key="3">
    <source>
        <dbReference type="PROSITE" id="PS50090"/>
    </source>
</evidence>
<dbReference type="SMART" id="SM00717">
    <property type="entry name" value="SANT"/>
    <property type="match status" value="1"/>
</dbReference>
<comment type="caution">
    <text evidence="5">The sequence shown here is derived from an EMBL/GenBank/DDBJ whole genome shotgun (WGS) entry which is preliminary data.</text>
</comment>
<evidence type="ECO:0000259" key="4">
    <source>
        <dbReference type="PROSITE" id="PS51294"/>
    </source>
</evidence>
<dbReference type="AlphaFoldDB" id="A0A8J5VBB2"/>
<organism evidence="5 6">
    <name type="scientific">Zizania palustris</name>
    <name type="common">Northern wild rice</name>
    <dbReference type="NCBI Taxonomy" id="103762"/>
    <lineage>
        <taxon>Eukaryota</taxon>
        <taxon>Viridiplantae</taxon>
        <taxon>Streptophyta</taxon>
        <taxon>Embryophyta</taxon>
        <taxon>Tracheophyta</taxon>
        <taxon>Spermatophyta</taxon>
        <taxon>Magnoliopsida</taxon>
        <taxon>Liliopsida</taxon>
        <taxon>Poales</taxon>
        <taxon>Poaceae</taxon>
        <taxon>BOP clade</taxon>
        <taxon>Oryzoideae</taxon>
        <taxon>Oryzeae</taxon>
        <taxon>Zizaniinae</taxon>
        <taxon>Zizania</taxon>
    </lineage>
</organism>
<dbReference type="CDD" id="cd11660">
    <property type="entry name" value="SANT_TRF"/>
    <property type="match status" value="1"/>
</dbReference>
<reference evidence="5" key="1">
    <citation type="journal article" date="2021" name="bioRxiv">
        <title>Whole Genome Assembly and Annotation of Northern Wild Rice, Zizania palustris L., Supports a Whole Genome Duplication in the Zizania Genus.</title>
        <authorList>
            <person name="Haas M."/>
            <person name="Kono T."/>
            <person name="Macchietto M."/>
            <person name="Millas R."/>
            <person name="McGilp L."/>
            <person name="Shao M."/>
            <person name="Duquette J."/>
            <person name="Hirsch C.N."/>
            <person name="Kimball J."/>
        </authorList>
    </citation>
    <scope>NUCLEOTIDE SEQUENCE</scope>
    <source>
        <tissue evidence="5">Fresh leaf tissue</tissue>
    </source>
</reference>
<feature type="region of interest" description="Disordered" evidence="2">
    <location>
        <begin position="608"/>
        <end position="712"/>
    </location>
</feature>
<dbReference type="PROSITE" id="PS50090">
    <property type="entry name" value="MYB_LIKE"/>
    <property type="match status" value="1"/>
</dbReference>
<feature type="compositionally biased region" description="Low complexity" evidence="2">
    <location>
        <begin position="351"/>
        <end position="373"/>
    </location>
</feature>
<sequence>MAAAAAANRAGKRKRNFSEDDVYLLLHRYAPATILTAMQEVAQHVEKGGRSIDWRALVRKTATGITSAREYQMLWRHLAYRHELSDSVGAGDQPLDDESDLECDIEPVPAPGNEALAEATAFAKTVVFGSSREQASGQRVNSETPALNTPNEKILFGPSDKQLVPSHRLTNGTGPVSNSKQLSNTGSSPDPLDPNELPKKKKKTKPWSKEEDAELAAGVQKYGEGNWLDILHKCKFDSARTHVQLSQRWVLICKRQGSTKLANPKTVSAAASTEERKAAQKAFSMALDMPMTGLPTLRSGGLQQSIQHHTPMFVTTTPEVKSVTAPALPVPVPVVPMPVSVPAVQVQLPPPQLQQAPAQSASPKVSNTSNKSRNNSKRQVAQPSPVNGPSLIQAAAIAAGGRIATPSVATNLLKAAQSTKAVHIRSRGTGSSKCSILSKAPIMPGEPGTQLGSTQHQELQNTSLPSPPVLTTHATEQVRTVSEVTGVNPLGQPAGVHLPETKKTLSTTPVPGSYDKMEIDDSSNLFPVTMEDLFPEDPEYTKQDDIEDPKIEEAIDPKDADMIEFDRFVAQGCLNKDNQDKSKTVKVAPEAQSVVGILKKQLKTLPTVGKGSPIFAGAPSTGNRTKTPVPQGGISSGIAAAGNASVPNRAVGGKSSAPATTGPQNAVQNHHVTNSKGNGMSKNVASGTGMLANNQANTSLNGSSKGNPPASQ</sequence>
<dbReference type="InterPro" id="IPR017930">
    <property type="entry name" value="Myb_dom"/>
</dbReference>
<accession>A0A8J5VBB2</accession>
<feature type="domain" description="Myb-like" evidence="3">
    <location>
        <begin position="199"/>
        <end position="249"/>
    </location>
</feature>
<dbReference type="PANTHER" id="PTHR47206:SF1">
    <property type="entry name" value="HOMEODOMAIN-LIKE SUPERFAMILY PROTEIN"/>
    <property type="match status" value="1"/>
</dbReference>
<gene>
    <name evidence="5" type="ORF">GUJ93_ZPchr0002g26280</name>
</gene>
<feature type="region of interest" description="Disordered" evidence="2">
    <location>
        <begin position="131"/>
        <end position="212"/>
    </location>
</feature>